<keyword evidence="4 7" id="KW-0812">Transmembrane</keyword>
<sequence>MSDTPTIDPTFIAIPTRRSRRRRISPLLIACSGVLLFVAVCAVAGSAVAPHDPGAQDLALGPAPASADHWLGTDGLGRDVFSRLIAGTRNAVVGPLLVAIGTVLIGTTLGMLAGLRGGRVDSLICRFADLVYALPALLMVVVIVGMVGGGSLIAWAVFIFFSIPTEIRLTRSATLRQSKLAYLDAARTLGLSTPRILFRHVLPNILPTVVATGMLDFVGALVGLSSLAFLGLGVAPGTADWGLMLAEERSIMDLNVWAALGPALMIILTAVSGTVVGDWLYDRLSQDRGRA</sequence>
<comment type="subcellular location">
    <subcellularLocation>
        <location evidence="1 7">Cell membrane</location>
        <topology evidence="1 7">Multi-pass membrane protein</topology>
    </subcellularLocation>
</comment>
<feature type="transmembrane region" description="Helical" evidence="7">
    <location>
        <begin position="27"/>
        <end position="49"/>
    </location>
</feature>
<feature type="transmembrane region" description="Helical" evidence="7">
    <location>
        <begin position="205"/>
        <end position="234"/>
    </location>
</feature>
<dbReference type="PROSITE" id="PS50928">
    <property type="entry name" value="ABC_TM1"/>
    <property type="match status" value="1"/>
</dbReference>
<feature type="domain" description="ABC transmembrane type-1" evidence="8">
    <location>
        <begin position="92"/>
        <end position="277"/>
    </location>
</feature>
<name>A0ABN2CQI1_9ACTN</name>
<evidence type="ECO:0000256" key="2">
    <source>
        <dbReference type="ARBA" id="ARBA00022448"/>
    </source>
</evidence>
<dbReference type="InterPro" id="IPR000515">
    <property type="entry name" value="MetI-like"/>
</dbReference>
<evidence type="ECO:0000256" key="6">
    <source>
        <dbReference type="ARBA" id="ARBA00023136"/>
    </source>
</evidence>
<dbReference type="Pfam" id="PF00528">
    <property type="entry name" value="BPD_transp_1"/>
    <property type="match status" value="1"/>
</dbReference>
<keyword evidence="5 7" id="KW-1133">Transmembrane helix</keyword>
<comment type="caution">
    <text evidence="9">The sequence shown here is derived from an EMBL/GenBank/DDBJ whole genome shotgun (WGS) entry which is preliminary data.</text>
</comment>
<dbReference type="Proteomes" id="UP001500393">
    <property type="component" value="Unassembled WGS sequence"/>
</dbReference>
<dbReference type="PANTHER" id="PTHR43386">
    <property type="entry name" value="OLIGOPEPTIDE TRANSPORT SYSTEM PERMEASE PROTEIN APPC"/>
    <property type="match status" value="1"/>
</dbReference>
<reference evidence="9 10" key="1">
    <citation type="journal article" date="2019" name="Int. J. Syst. Evol. Microbiol.">
        <title>The Global Catalogue of Microorganisms (GCM) 10K type strain sequencing project: providing services to taxonomists for standard genome sequencing and annotation.</title>
        <authorList>
            <consortium name="The Broad Institute Genomics Platform"/>
            <consortium name="The Broad Institute Genome Sequencing Center for Infectious Disease"/>
            <person name="Wu L."/>
            <person name="Ma J."/>
        </authorList>
    </citation>
    <scope>NUCLEOTIDE SEQUENCE [LARGE SCALE GENOMIC DNA]</scope>
    <source>
        <strain evidence="9 10">JCM 14969</strain>
    </source>
</reference>
<evidence type="ECO:0000256" key="3">
    <source>
        <dbReference type="ARBA" id="ARBA00022475"/>
    </source>
</evidence>
<gene>
    <name evidence="9" type="ORF">GCM10009789_12310</name>
</gene>
<evidence type="ECO:0000256" key="5">
    <source>
        <dbReference type="ARBA" id="ARBA00022989"/>
    </source>
</evidence>
<evidence type="ECO:0000256" key="7">
    <source>
        <dbReference type="RuleBase" id="RU363032"/>
    </source>
</evidence>
<dbReference type="EMBL" id="BAAAOS010000008">
    <property type="protein sequence ID" value="GAA1560564.1"/>
    <property type="molecule type" value="Genomic_DNA"/>
</dbReference>
<dbReference type="RefSeq" id="WP_344210697.1">
    <property type="nucleotide sequence ID" value="NZ_BAAAOS010000008.1"/>
</dbReference>
<feature type="transmembrane region" description="Helical" evidence="7">
    <location>
        <begin position="92"/>
        <end position="115"/>
    </location>
</feature>
<evidence type="ECO:0000313" key="9">
    <source>
        <dbReference type="EMBL" id="GAA1560564.1"/>
    </source>
</evidence>
<dbReference type="InterPro" id="IPR050366">
    <property type="entry name" value="BP-dependent_transpt_permease"/>
</dbReference>
<organism evidence="9 10">
    <name type="scientific">Kribbella sancticallisti</name>
    <dbReference type="NCBI Taxonomy" id="460087"/>
    <lineage>
        <taxon>Bacteria</taxon>
        <taxon>Bacillati</taxon>
        <taxon>Actinomycetota</taxon>
        <taxon>Actinomycetes</taxon>
        <taxon>Propionibacteriales</taxon>
        <taxon>Kribbellaceae</taxon>
        <taxon>Kribbella</taxon>
    </lineage>
</organism>
<dbReference type="SUPFAM" id="SSF161098">
    <property type="entry name" value="MetI-like"/>
    <property type="match status" value="1"/>
</dbReference>
<evidence type="ECO:0000256" key="4">
    <source>
        <dbReference type="ARBA" id="ARBA00022692"/>
    </source>
</evidence>
<dbReference type="InterPro" id="IPR035906">
    <property type="entry name" value="MetI-like_sf"/>
</dbReference>
<evidence type="ECO:0000256" key="1">
    <source>
        <dbReference type="ARBA" id="ARBA00004651"/>
    </source>
</evidence>
<dbReference type="CDD" id="cd06261">
    <property type="entry name" value="TM_PBP2"/>
    <property type="match status" value="1"/>
</dbReference>
<feature type="transmembrane region" description="Helical" evidence="7">
    <location>
        <begin position="254"/>
        <end position="281"/>
    </location>
</feature>
<dbReference type="PANTHER" id="PTHR43386:SF1">
    <property type="entry name" value="D,D-DIPEPTIDE TRANSPORT SYSTEM PERMEASE PROTEIN DDPC-RELATED"/>
    <property type="match status" value="1"/>
</dbReference>
<keyword evidence="3" id="KW-1003">Cell membrane</keyword>
<evidence type="ECO:0000259" key="8">
    <source>
        <dbReference type="PROSITE" id="PS50928"/>
    </source>
</evidence>
<proteinExistence type="inferred from homology"/>
<keyword evidence="6 7" id="KW-0472">Membrane</keyword>
<protein>
    <submittedName>
        <fullName evidence="9">ABC transporter permease</fullName>
    </submittedName>
</protein>
<keyword evidence="2 7" id="KW-0813">Transport</keyword>
<accession>A0ABN2CQI1</accession>
<comment type="similarity">
    <text evidence="7">Belongs to the binding-protein-dependent transport system permease family.</text>
</comment>
<keyword evidence="10" id="KW-1185">Reference proteome</keyword>
<dbReference type="Gene3D" id="1.10.3720.10">
    <property type="entry name" value="MetI-like"/>
    <property type="match status" value="1"/>
</dbReference>
<evidence type="ECO:0000313" key="10">
    <source>
        <dbReference type="Proteomes" id="UP001500393"/>
    </source>
</evidence>